<dbReference type="PANTHER" id="PTHR10165:SF84">
    <property type="entry name" value="PHOSPHATIDIC ACID PHOSPHATASE BETA"/>
    <property type="match status" value="1"/>
</dbReference>
<sequence length="362" mass="40456">MARLFSRFQFPDRPTFFEWFRRSGEHVLLSLVLAGIALLLNLYVGPLRTVYFTLDEASYSYPLKREVFNTTWSAVVSFAVPFATIGLLSLFFIGSFWDSNSAVSPLLTRCLSTYSTTSSTTANSIQLLGLGYALSITAFLQIWIKLLVGGPRPHFYAVCEPRDSFLGGPLYDSRICGNRDTARVNQALMSFVSGHSAAAFAGFGYLFLWINAKFKVCANVETRAWTILLLLFPVVFAIVLSGLKIVEYWHHGRDVIGGAIIGFGVACLVYKMWFRGLLDWRVNHIPNWYPSEDAMDLEGAGWGGETGLTAINFGGWKNRWSKDAEEEKEGQASPEVVVHSAWADGAVGENWKRSWKPLPMIK</sequence>
<dbReference type="InterPro" id="IPR036938">
    <property type="entry name" value="PAP2/HPO_sf"/>
</dbReference>
<feature type="transmembrane region" description="Helical" evidence="6">
    <location>
        <begin position="125"/>
        <end position="144"/>
    </location>
</feature>
<dbReference type="AlphaFoldDB" id="A0A6A6V0P7"/>
<dbReference type="GO" id="GO:0016020">
    <property type="term" value="C:membrane"/>
    <property type="evidence" value="ECO:0007669"/>
    <property type="project" value="UniProtKB-SubCell"/>
</dbReference>
<keyword evidence="5 6" id="KW-0472">Membrane</keyword>
<dbReference type="InterPro" id="IPR000326">
    <property type="entry name" value="PAP2/HPO"/>
</dbReference>
<dbReference type="GO" id="GO:0006644">
    <property type="term" value="P:phospholipid metabolic process"/>
    <property type="evidence" value="ECO:0007669"/>
    <property type="project" value="InterPro"/>
</dbReference>
<feature type="transmembrane region" description="Helical" evidence="6">
    <location>
        <begin position="187"/>
        <end position="212"/>
    </location>
</feature>
<dbReference type="GO" id="GO:0008195">
    <property type="term" value="F:phosphatidate phosphatase activity"/>
    <property type="evidence" value="ECO:0007669"/>
    <property type="project" value="TreeGrafter"/>
</dbReference>
<evidence type="ECO:0000256" key="1">
    <source>
        <dbReference type="ARBA" id="ARBA00004141"/>
    </source>
</evidence>
<evidence type="ECO:0000256" key="4">
    <source>
        <dbReference type="ARBA" id="ARBA00022989"/>
    </source>
</evidence>
<keyword evidence="4 6" id="KW-1133">Transmembrane helix</keyword>
<evidence type="ECO:0000313" key="9">
    <source>
        <dbReference type="Proteomes" id="UP000799440"/>
    </source>
</evidence>
<dbReference type="EMBL" id="MU006591">
    <property type="protein sequence ID" value="KAF2744102.1"/>
    <property type="molecule type" value="Genomic_DNA"/>
</dbReference>
<feature type="transmembrane region" description="Helical" evidence="6">
    <location>
        <begin position="71"/>
        <end position="93"/>
    </location>
</feature>
<dbReference type="Gene3D" id="1.20.144.10">
    <property type="entry name" value="Phosphatidic acid phosphatase type 2/haloperoxidase"/>
    <property type="match status" value="1"/>
</dbReference>
<organism evidence="8 9">
    <name type="scientific">Sporormia fimetaria CBS 119925</name>
    <dbReference type="NCBI Taxonomy" id="1340428"/>
    <lineage>
        <taxon>Eukaryota</taxon>
        <taxon>Fungi</taxon>
        <taxon>Dikarya</taxon>
        <taxon>Ascomycota</taxon>
        <taxon>Pezizomycotina</taxon>
        <taxon>Dothideomycetes</taxon>
        <taxon>Pleosporomycetidae</taxon>
        <taxon>Pleosporales</taxon>
        <taxon>Sporormiaceae</taxon>
        <taxon>Sporormia</taxon>
    </lineage>
</organism>
<feature type="transmembrane region" description="Helical" evidence="6">
    <location>
        <begin position="255"/>
        <end position="274"/>
    </location>
</feature>
<dbReference type="SUPFAM" id="SSF48317">
    <property type="entry name" value="Acid phosphatase/Vanadium-dependent haloperoxidase"/>
    <property type="match status" value="1"/>
</dbReference>
<dbReference type="Proteomes" id="UP000799440">
    <property type="component" value="Unassembled WGS sequence"/>
</dbReference>
<evidence type="ECO:0000256" key="2">
    <source>
        <dbReference type="ARBA" id="ARBA00008816"/>
    </source>
</evidence>
<dbReference type="InterPro" id="IPR043216">
    <property type="entry name" value="PAP-like"/>
</dbReference>
<protein>
    <submittedName>
        <fullName evidence="8">PAP2-domain-containing protein</fullName>
    </submittedName>
</protein>
<gene>
    <name evidence="8" type="ORF">M011DRAFT_196921</name>
</gene>
<dbReference type="Pfam" id="PF01569">
    <property type="entry name" value="PAP2"/>
    <property type="match status" value="1"/>
</dbReference>
<comment type="similarity">
    <text evidence="2">Belongs to the PA-phosphatase related phosphoesterase family.</text>
</comment>
<name>A0A6A6V0P7_9PLEO</name>
<evidence type="ECO:0000256" key="5">
    <source>
        <dbReference type="ARBA" id="ARBA00023136"/>
    </source>
</evidence>
<accession>A0A6A6V0P7</accession>
<keyword evidence="9" id="KW-1185">Reference proteome</keyword>
<evidence type="ECO:0000256" key="3">
    <source>
        <dbReference type="ARBA" id="ARBA00022692"/>
    </source>
</evidence>
<dbReference type="PANTHER" id="PTHR10165">
    <property type="entry name" value="LIPID PHOSPHATE PHOSPHATASE"/>
    <property type="match status" value="1"/>
</dbReference>
<feature type="transmembrane region" description="Helical" evidence="6">
    <location>
        <begin position="27"/>
        <end position="51"/>
    </location>
</feature>
<comment type="subcellular location">
    <subcellularLocation>
        <location evidence="1">Membrane</location>
        <topology evidence="1">Multi-pass membrane protein</topology>
    </subcellularLocation>
</comment>
<dbReference type="OrthoDB" id="10030083at2759"/>
<keyword evidence="3 6" id="KW-0812">Transmembrane</keyword>
<reference evidence="8" key="1">
    <citation type="journal article" date="2020" name="Stud. Mycol.">
        <title>101 Dothideomycetes genomes: a test case for predicting lifestyles and emergence of pathogens.</title>
        <authorList>
            <person name="Haridas S."/>
            <person name="Albert R."/>
            <person name="Binder M."/>
            <person name="Bloem J."/>
            <person name="Labutti K."/>
            <person name="Salamov A."/>
            <person name="Andreopoulos B."/>
            <person name="Baker S."/>
            <person name="Barry K."/>
            <person name="Bills G."/>
            <person name="Bluhm B."/>
            <person name="Cannon C."/>
            <person name="Castanera R."/>
            <person name="Culley D."/>
            <person name="Daum C."/>
            <person name="Ezra D."/>
            <person name="Gonzalez J."/>
            <person name="Henrissat B."/>
            <person name="Kuo A."/>
            <person name="Liang C."/>
            <person name="Lipzen A."/>
            <person name="Lutzoni F."/>
            <person name="Magnuson J."/>
            <person name="Mondo S."/>
            <person name="Nolan M."/>
            <person name="Ohm R."/>
            <person name="Pangilinan J."/>
            <person name="Park H.-J."/>
            <person name="Ramirez L."/>
            <person name="Alfaro M."/>
            <person name="Sun H."/>
            <person name="Tritt A."/>
            <person name="Yoshinaga Y."/>
            <person name="Zwiers L.-H."/>
            <person name="Turgeon B."/>
            <person name="Goodwin S."/>
            <person name="Spatafora J."/>
            <person name="Crous P."/>
            <person name="Grigoriev I."/>
        </authorList>
    </citation>
    <scope>NUCLEOTIDE SEQUENCE</scope>
    <source>
        <strain evidence="8">CBS 119925</strain>
    </source>
</reference>
<evidence type="ECO:0000259" key="7">
    <source>
        <dbReference type="SMART" id="SM00014"/>
    </source>
</evidence>
<proteinExistence type="inferred from homology"/>
<evidence type="ECO:0000313" key="8">
    <source>
        <dbReference type="EMBL" id="KAF2744102.1"/>
    </source>
</evidence>
<dbReference type="SMART" id="SM00014">
    <property type="entry name" value="acidPPc"/>
    <property type="match status" value="1"/>
</dbReference>
<evidence type="ECO:0000256" key="6">
    <source>
        <dbReference type="SAM" id="Phobius"/>
    </source>
</evidence>
<dbReference type="GO" id="GO:0046839">
    <property type="term" value="P:phospholipid dephosphorylation"/>
    <property type="evidence" value="ECO:0007669"/>
    <property type="project" value="TreeGrafter"/>
</dbReference>
<feature type="transmembrane region" description="Helical" evidence="6">
    <location>
        <begin position="224"/>
        <end position="243"/>
    </location>
</feature>
<dbReference type="CDD" id="cd03390">
    <property type="entry name" value="PAP2_containing_1_like"/>
    <property type="match status" value="1"/>
</dbReference>
<feature type="domain" description="Phosphatidic acid phosphatase type 2/haloperoxidase" evidence="7">
    <location>
        <begin position="125"/>
        <end position="270"/>
    </location>
</feature>